<evidence type="ECO:0000313" key="1">
    <source>
        <dbReference type="EMBL" id="GAA4255605.1"/>
    </source>
</evidence>
<name>A0ABP8DGT3_9ACTN</name>
<proteinExistence type="predicted"/>
<evidence type="ECO:0008006" key="3">
    <source>
        <dbReference type="Google" id="ProtNLM"/>
    </source>
</evidence>
<gene>
    <name evidence="1" type="ORF">GCM10022255_065100</name>
</gene>
<reference evidence="2" key="1">
    <citation type="journal article" date="2019" name="Int. J. Syst. Evol. Microbiol.">
        <title>The Global Catalogue of Microorganisms (GCM) 10K type strain sequencing project: providing services to taxonomists for standard genome sequencing and annotation.</title>
        <authorList>
            <consortium name="The Broad Institute Genomics Platform"/>
            <consortium name="The Broad Institute Genome Sequencing Center for Infectious Disease"/>
            <person name="Wu L."/>
            <person name="Ma J."/>
        </authorList>
    </citation>
    <scope>NUCLEOTIDE SEQUENCE [LARGE SCALE GENOMIC DNA]</scope>
    <source>
        <strain evidence="2">JCM 17441</strain>
    </source>
</reference>
<dbReference type="Proteomes" id="UP001500620">
    <property type="component" value="Unassembled WGS sequence"/>
</dbReference>
<sequence length="106" mass="10646">MAPPPTPETIAAGIAALRDDATAWLVAAADLAEAAAAPPPLDGGEFGLVGDAAGLARVHAGLRRAAADRLGEGARAGTATAAALNRAADGYERDERAAVHRLRGIW</sequence>
<dbReference type="RefSeq" id="WP_345132604.1">
    <property type="nucleotide sequence ID" value="NZ_BAABAT010000021.1"/>
</dbReference>
<accession>A0ABP8DGT3</accession>
<comment type="caution">
    <text evidence="1">The sequence shown here is derived from an EMBL/GenBank/DDBJ whole genome shotgun (WGS) entry which is preliminary data.</text>
</comment>
<organism evidence="1 2">
    <name type="scientific">Dactylosporangium darangshiense</name>
    <dbReference type="NCBI Taxonomy" id="579108"/>
    <lineage>
        <taxon>Bacteria</taxon>
        <taxon>Bacillati</taxon>
        <taxon>Actinomycetota</taxon>
        <taxon>Actinomycetes</taxon>
        <taxon>Micromonosporales</taxon>
        <taxon>Micromonosporaceae</taxon>
        <taxon>Dactylosporangium</taxon>
    </lineage>
</organism>
<evidence type="ECO:0000313" key="2">
    <source>
        <dbReference type="Proteomes" id="UP001500620"/>
    </source>
</evidence>
<keyword evidence="2" id="KW-1185">Reference proteome</keyword>
<protein>
    <recommendedName>
        <fullName evidence="3">Excreted virulence factor EspC, type VII ESX diderm</fullName>
    </recommendedName>
</protein>
<dbReference type="EMBL" id="BAABAT010000021">
    <property type="protein sequence ID" value="GAA4255605.1"/>
    <property type="molecule type" value="Genomic_DNA"/>
</dbReference>